<dbReference type="CDD" id="cd05466">
    <property type="entry name" value="PBP2_LTTR_substrate"/>
    <property type="match status" value="1"/>
</dbReference>
<evidence type="ECO:0000259" key="5">
    <source>
        <dbReference type="PROSITE" id="PS50931"/>
    </source>
</evidence>
<comment type="caution">
    <text evidence="6">The sequence shown here is derived from an EMBL/GenBank/DDBJ whole genome shotgun (WGS) entry which is preliminary data.</text>
</comment>
<keyword evidence="2" id="KW-0805">Transcription regulation</keyword>
<comment type="similarity">
    <text evidence="1">Belongs to the LysR transcriptional regulatory family.</text>
</comment>
<organism evidence="6 7">
    <name type="scientific">Catenovulum sediminis</name>
    <dbReference type="NCBI Taxonomy" id="1740262"/>
    <lineage>
        <taxon>Bacteria</taxon>
        <taxon>Pseudomonadati</taxon>
        <taxon>Pseudomonadota</taxon>
        <taxon>Gammaproteobacteria</taxon>
        <taxon>Alteromonadales</taxon>
        <taxon>Alteromonadaceae</taxon>
        <taxon>Catenovulum</taxon>
    </lineage>
</organism>
<dbReference type="InterPro" id="IPR050950">
    <property type="entry name" value="HTH-type_LysR_regulators"/>
</dbReference>
<evidence type="ECO:0000256" key="3">
    <source>
        <dbReference type="ARBA" id="ARBA00023125"/>
    </source>
</evidence>
<dbReference type="InterPro" id="IPR036390">
    <property type="entry name" value="WH_DNA-bd_sf"/>
</dbReference>
<evidence type="ECO:0000256" key="2">
    <source>
        <dbReference type="ARBA" id="ARBA00023015"/>
    </source>
</evidence>
<dbReference type="RefSeq" id="WP_350402241.1">
    <property type="nucleotide sequence ID" value="NZ_JBELOE010000228.1"/>
</dbReference>
<dbReference type="PROSITE" id="PS50931">
    <property type="entry name" value="HTH_LYSR"/>
    <property type="match status" value="1"/>
</dbReference>
<dbReference type="PANTHER" id="PTHR30419">
    <property type="entry name" value="HTH-TYPE TRANSCRIPTIONAL REGULATOR YBHD"/>
    <property type="match status" value="1"/>
</dbReference>
<evidence type="ECO:0000313" key="6">
    <source>
        <dbReference type="EMBL" id="MER2492770.1"/>
    </source>
</evidence>
<dbReference type="InterPro" id="IPR005119">
    <property type="entry name" value="LysR_subst-bd"/>
</dbReference>
<evidence type="ECO:0000313" key="7">
    <source>
        <dbReference type="Proteomes" id="UP001467690"/>
    </source>
</evidence>
<name>A0ABV1RJ68_9ALTE</name>
<dbReference type="SUPFAM" id="SSF46785">
    <property type="entry name" value="Winged helix' DNA-binding domain"/>
    <property type="match status" value="1"/>
</dbReference>
<feature type="domain" description="HTH lysR-type" evidence="5">
    <location>
        <begin position="1"/>
        <end position="58"/>
    </location>
</feature>
<dbReference type="PRINTS" id="PR00039">
    <property type="entry name" value="HTHLYSR"/>
</dbReference>
<keyword evidence="7" id="KW-1185">Reference proteome</keyword>
<dbReference type="Gene3D" id="3.40.190.10">
    <property type="entry name" value="Periplasmic binding protein-like II"/>
    <property type="match status" value="2"/>
</dbReference>
<evidence type="ECO:0000256" key="1">
    <source>
        <dbReference type="ARBA" id="ARBA00009437"/>
    </source>
</evidence>
<dbReference type="Pfam" id="PF00126">
    <property type="entry name" value="HTH_1"/>
    <property type="match status" value="1"/>
</dbReference>
<keyword evidence="4" id="KW-0804">Transcription</keyword>
<dbReference type="InterPro" id="IPR036388">
    <property type="entry name" value="WH-like_DNA-bd_sf"/>
</dbReference>
<protein>
    <submittedName>
        <fullName evidence="6">LysR family transcriptional regulator</fullName>
    </submittedName>
</protein>
<dbReference type="InterPro" id="IPR000847">
    <property type="entry name" value="LysR_HTH_N"/>
</dbReference>
<reference evidence="6 7" key="1">
    <citation type="submission" date="2024-06" db="EMBL/GenBank/DDBJ databases">
        <authorList>
            <person name="Chen R.Y."/>
        </authorList>
    </citation>
    <scope>NUCLEOTIDE SEQUENCE [LARGE SCALE GENOMIC DNA]</scope>
    <source>
        <strain evidence="6 7">D2</strain>
    </source>
</reference>
<keyword evidence="3" id="KW-0238">DNA-binding</keyword>
<dbReference type="SUPFAM" id="SSF53850">
    <property type="entry name" value="Periplasmic binding protein-like II"/>
    <property type="match status" value="1"/>
</dbReference>
<dbReference type="Gene3D" id="1.10.10.10">
    <property type="entry name" value="Winged helix-like DNA-binding domain superfamily/Winged helix DNA-binding domain"/>
    <property type="match status" value="1"/>
</dbReference>
<sequence length="298" mass="33300">MNLRQLKYFYTLAKEQHFARAAQLCHVTQPTLSASIASLEKELGNQLVIRDSHFIALTEQGALVLKHAENILFEQQALKEGISKLNHGMSGVLRLGIVPQSNVDIMPHIAQFRAKYPDVSFAINVLTNPEILNALHTHRIDLGLGFAENLSQADKQQLQVAPLASLRFAIIYSETFKDEFNFSDAFCSLQYLVDKPLCLFSKNMQFRQYIINAAIEEGIELDIALETDSLFHLISAVNHGIGCAIVSSTTAKSVAHSESLYYKDIRKQLPGKTAFLNRAFSLSPIAQMFIQTFEANIT</sequence>
<evidence type="ECO:0000256" key="4">
    <source>
        <dbReference type="ARBA" id="ARBA00023163"/>
    </source>
</evidence>
<accession>A0ABV1RJ68</accession>
<proteinExistence type="inferred from homology"/>
<dbReference type="Pfam" id="PF03466">
    <property type="entry name" value="LysR_substrate"/>
    <property type="match status" value="1"/>
</dbReference>
<dbReference type="EMBL" id="JBELOE010000228">
    <property type="protein sequence ID" value="MER2492770.1"/>
    <property type="molecule type" value="Genomic_DNA"/>
</dbReference>
<dbReference type="Proteomes" id="UP001467690">
    <property type="component" value="Unassembled WGS sequence"/>
</dbReference>
<gene>
    <name evidence="6" type="ORF">ABS311_12865</name>
</gene>